<evidence type="ECO:0000256" key="4">
    <source>
        <dbReference type="ARBA" id="ARBA00023186"/>
    </source>
</evidence>
<name>A0A484YZL7_9ENTR</name>
<keyword evidence="5" id="KW-0812">Transmembrane</keyword>
<dbReference type="PANTHER" id="PTHR47529:SF1">
    <property type="entry name" value="PERIPLASMIC CHAPERONE PPID"/>
    <property type="match status" value="1"/>
</dbReference>
<dbReference type="GO" id="GO:0005886">
    <property type="term" value="C:plasma membrane"/>
    <property type="evidence" value="ECO:0007669"/>
    <property type="project" value="UniProtKB-SubCell"/>
</dbReference>
<reference evidence="6 7" key="1">
    <citation type="submission" date="2019-03" db="EMBL/GenBank/DDBJ databases">
        <authorList>
            <consortium name="Pathogen Informatics"/>
        </authorList>
    </citation>
    <scope>NUCLEOTIDE SEQUENCE [LARGE SCALE GENOMIC DNA]</scope>
    <source>
        <strain evidence="6 7">NCTC12126</strain>
    </source>
</reference>
<accession>A0A484YZL7</accession>
<keyword evidence="6" id="KW-0413">Isomerase</keyword>
<keyword evidence="5" id="KW-1133">Transmembrane helix</keyword>
<dbReference type="Pfam" id="PF13624">
    <property type="entry name" value="SurA_N_3"/>
    <property type="match status" value="1"/>
</dbReference>
<evidence type="ECO:0000313" key="6">
    <source>
        <dbReference type="EMBL" id="VFS40905.1"/>
    </source>
</evidence>
<dbReference type="InterPro" id="IPR027304">
    <property type="entry name" value="Trigger_fact/SurA_dom_sf"/>
</dbReference>
<feature type="transmembrane region" description="Helical" evidence="5">
    <location>
        <begin position="12"/>
        <end position="35"/>
    </location>
</feature>
<dbReference type="Gene3D" id="1.10.8.1040">
    <property type="match status" value="1"/>
</dbReference>
<proteinExistence type="predicted"/>
<dbReference type="EC" id="5.2.1.8" evidence="6"/>
<dbReference type="EMBL" id="CAADIW010000049">
    <property type="protein sequence ID" value="VFS40905.1"/>
    <property type="molecule type" value="Genomic_DNA"/>
</dbReference>
<dbReference type="InterPro" id="IPR052029">
    <property type="entry name" value="PpiD_chaperone"/>
</dbReference>
<sequence>MMDSLRTAANSLVLKIIFGIIIVSFILTGVSSYLIGGGANYAAKVNGQEISRGQFENAFAGERNRMQQQLGDQFSELAANEGYMNNLRQQTLNRLIDEALP</sequence>
<evidence type="ECO:0000313" key="7">
    <source>
        <dbReference type="Proteomes" id="UP000351155"/>
    </source>
</evidence>
<evidence type="ECO:0000256" key="3">
    <source>
        <dbReference type="ARBA" id="ARBA00023136"/>
    </source>
</evidence>
<keyword evidence="4" id="KW-0143">Chaperone</keyword>
<organism evidence="6 7">
    <name type="scientific">Enterobacter cancerogenus</name>
    <dbReference type="NCBI Taxonomy" id="69218"/>
    <lineage>
        <taxon>Bacteria</taxon>
        <taxon>Pseudomonadati</taxon>
        <taxon>Pseudomonadota</taxon>
        <taxon>Gammaproteobacteria</taxon>
        <taxon>Enterobacterales</taxon>
        <taxon>Enterobacteriaceae</taxon>
        <taxon>Enterobacter</taxon>
        <taxon>Enterobacter cloacae complex</taxon>
    </lineage>
</organism>
<keyword evidence="3 5" id="KW-0472">Membrane</keyword>
<dbReference type="GO" id="GO:0003755">
    <property type="term" value="F:peptidyl-prolyl cis-trans isomerase activity"/>
    <property type="evidence" value="ECO:0007669"/>
    <property type="project" value="UniProtKB-EC"/>
</dbReference>
<comment type="subcellular location">
    <subcellularLocation>
        <location evidence="1">Cell membrane</location>
    </subcellularLocation>
</comment>
<dbReference type="Proteomes" id="UP000351155">
    <property type="component" value="Unassembled WGS sequence"/>
</dbReference>
<dbReference type="PANTHER" id="PTHR47529">
    <property type="entry name" value="PEPTIDYL-PROLYL CIS-TRANS ISOMERASE D"/>
    <property type="match status" value="1"/>
</dbReference>
<evidence type="ECO:0000256" key="2">
    <source>
        <dbReference type="ARBA" id="ARBA00022475"/>
    </source>
</evidence>
<protein>
    <submittedName>
        <fullName evidence="6">Peptidyl-prolyl cis-trans isomerase D</fullName>
        <ecNumber evidence="6">5.2.1.8</ecNumber>
    </submittedName>
</protein>
<evidence type="ECO:0000256" key="1">
    <source>
        <dbReference type="ARBA" id="ARBA00004236"/>
    </source>
</evidence>
<keyword evidence="2" id="KW-1003">Cell membrane</keyword>
<dbReference type="SUPFAM" id="SSF109998">
    <property type="entry name" value="Triger factor/SurA peptide-binding domain-like"/>
    <property type="match status" value="1"/>
</dbReference>
<evidence type="ECO:0000256" key="5">
    <source>
        <dbReference type="SAM" id="Phobius"/>
    </source>
</evidence>
<dbReference type="AlphaFoldDB" id="A0A484YZL7"/>
<gene>
    <name evidence="6" type="primary">ppiD_1</name>
    <name evidence="6" type="ORF">NCTC12126_04369</name>
</gene>